<dbReference type="Proteomes" id="UP000603904">
    <property type="component" value="Unassembled WGS sequence"/>
</dbReference>
<name>A0ABQ4FR81_9ACTN</name>
<feature type="region of interest" description="Disordered" evidence="1">
    <location>
        <begin position="46"/>
        <end position="99"/>
    </location>
</feature>
<keyword evidence="3" id="KW-1185">Reference proteome</keyword>
<proteinExistence type="predicted"/>
<gene>
    <name evidence="2" type="ORF">Mco01_03100</name>
</gene>
<evidence type="ECO:0000256" key="1">
    <source>
        <dbReference type="SAM" id="MobiDB-lite"/>
    </source>
</evidence>
<organism evidence="2 3">
    <name type="scientific">Microbispora corallina</name>
    <dbReference type="NCBI Taxonomy" id="83302"/>
    <lineage>
        <taxon>Bacteria</taxon>
        <taxon>Bacillati</taxon>
        <taxon>Actinomycetota</taxon>
        <taxon>Actinomycetes</taxon>
        <taxon>Streptosporangiales</taxon>
        <taxon>Streptosporangiaceae</taxon>
        <taxon>Microbispora</taxon>
    </lineage>
</organism>
<reference evidence="2 3" key="1">
    <citation type="submission" date="2021-01" db="EMBL/GenBank/DDBJ databases">
        <title>Whole genome shotgun sequence of Microbispora corallina NBRC 16416.</title>
        <authorList>
            <person name="Komaki H."/>
            <person name="Tamura T."/>
        </authorList>
    </citation>
    <scope>NUCLEOTIDE SEQUENCE [LARGE SCALE GENOMIC DNA]</scope>
    <source>
        <strain evidence="2 3">NBRC 16416</strain>
    </source>
</reference>
<evidence type="ECO:0000313" key="3">
    <source>
        <dbReference type="Proteomes" id="UP000603904"/>
    </source>
</evidence>
<evidence type="ECO:0000313" key="2">
    <source>
        <dbReference type="EMBL" id="GIH37310.1"/>
    </source>
</evidence>
<comment type="caution">
    <text evidence="2">The sequence shown here is derived from an EMBL/GenBank/DDBJ whole genome shotgun (WGS) entry which is preliminary data.</text>
</comment>
<protein>
    <submittedName>
        <fullName evidence="2">Uncharacterized protein</fullName>
    </submittedName>
</protein>
<sequence>MILRMARSVTVVRAPDVPRSSVIGRFTPRSSSAGMWSYQFCHPARTGPGIVPRGPTSGRTFDTDATRVRRPPAQRPPPRHTSVSAGAPGPGHLDMVRSS</sequence>
<dbReference type="EMBL" id="BOOC01000001">
    <property type="protein sequence ID" value="GIH37310.1"/>
    <property type="molecule type" value="Genomic_DNA"/>
</dbReference>
<accession>A0ABQ4FR81</accession>